<evidence type="ECO:0000256" key="5">
    <source>
        <dbReference type="ARBA" id="ARBA00022960"/>
    </source>
</evidence>
<dbReference type="Pfam" id="PF00905">
    <property type="entry name" value="Transpeptidase"/>
    <property type="match status" value="1"/>
</dbReference>
<keyword evidence="7 10" id="KW-1133">Transmembrane helix</keyword>
<evidence type="ECO:0000256" key="4">
    <source>
        <dbReference type="ARBA" id="ARBA00022692"/>
    </source>
</evidence>
<evidence type="ECO:0000313" key="13">
    <source>
        <dbReference type="EMBL" id="OEH80824.1"/>
    </source>
</evidence>
<reference evidence="13 14" key="1">
    <citation type="submission" date="2016-09" db="EMBL/GenBank/DDBJ databases">
        <authorList>
            <person name="Capua I."/>
            <person name="De Benedictis P."/>
            <person name="Joannis T."/>
            <person name="Lombin L.H."/>
            <person name="Cattoli G."/>
        </authorList>
    </citation>
    <scope>NUCLEOTIDE SEQUENCE [LARGE SCALE GENOMIC DNA]</scope>
    <source>
        <strain evidence="13 14">LMG 25899</strain>
    </source>
</reference>
<evidence type="ECO:0000313" key="14">
    <source>
        <dbReference type="Proteomes" id="UP000095256"/>
    </source>
</evidence>
<dbReference type="SUPFAM" id="SSF56601">
    <property type="entry name" value="beta-lactamase/transpeptidase-like"/>
    <property type="match status" value="1"/>
</dbReference>
<proteinExistence type="inferred from homology"/>
<keyword evidence="13" id="KW-0132">Cell division</keyword>
<dbReference type="OrthoDB" id="9770103at2"/>
<accession>A0A1E5KSH1</accession>
<feature type="domain" description="Penicillin-binding protein transpeptidase" evidence="11">
    <location>
        <begin position="365"/>
        <end position="702"/>
    </location>
</feature>
<dbReference type="InterPro" id="IPR001460">
    <property type="entry name" value="PCN-bd_Tpept"/>
</dbReference>
<dbReference type="Gene3D" id="1.10.10.1230">
    <property type="entry name" value="Penicillin-binding protein, N-terminal non-catalytic domain, head sub-domain"/>
    <property type="match status" value="1"/>
</dbReference>
<keyword evidence="9" id="KW-0961">Cell wall biogenesis/degradation</keyword>
<feature type="domain" description="Penicillin-binding protein dimerisation" evidence="12">
    <location>
        <begin position="76"/>
        <end position="317"/>
    </location>
</feature>
<dbReference type="PANTHER" id="PTHR30627">
    <property type="entry name" value="PEPTIDOGLYCAN D,D-TRANSPEPTIDASE"/>
    <property type="match status" value="1"/>
</dbReference>
<organism evidence="13 14">
    <name type="scientific">Enterococcus rivorum</name>
    <dbReference type="NCBI Taxonomy" id="762845"/>
    <lineage>
        <taxon>Bacteria</taxon>
        <taxon>Bacillati</taxon>
        <taxon>Bacillota</taxon>
        <taxon>Bacilli</taxon>
        <taxon>Lactobacillales</taxon>
        <taxon>Enterococcaceae</taxon>
        <taxon>Enterococcus</taxon>
    </lineage>
</organism>
<dbReference type="STRING" id="762845.BCR26_06225"/>
<dbReference type="Gene3D" id="3.90.1310.10">
    <property type="entry name" value="Penicillin-binding protein 2a (Domain 2)"/>
    <property type="match status" value="1"/>
</dbReference>
<evidence type="ECO:0000256" key="2">
    <source>
        <dbReference type="ARBA" id="ARBA00007171"/>
    </source>
</evidence>
<evidence type="ECO:0000256" key="1">
    <source>
        <dbReference type="ARBA" id="ARBA00004162"/>
    </source>
</evidence>
<evidence type="ECO:0000256" key="9">
    <source>
        <dbReference type="ARBA" id="ARBA00023316"/>
    </source>
</evidence>
<dbReference type="GO" id="GO:0005886">
    <property type="term" value="C:plasma membrane"/>
    <property type="evidence" value="ECO:0007669"/>
    <property type="project" value="UniProtKB-SubCell"/>
</dbReference>
<dbReference type="Gene3D" id="3.40.710.10">
    <property type="entry name" value="DD-peptidase/beta-lactamase superfamily"/>
    <property type="match status" value="1"/>
</dbReference>
<keyword evidence="3" id="KW-1003">Cell membrane</keyword>
<comment type="caution">
    <text evidence="13">The sequence shown here is derived from an EMBL/GenBank/DDBJ whole genome shotgun (WGS) entry which is preliminary data.</text>
</comment>
<keyword evidence="4 10" id="KW-0812">Transmembrane</keyword>
<feature type="transmembrane region" description="Helical" evidence="10">
    <location>
        <begin position="31"/>
        <end position="51"/>
    </location>
</feature>
<dbReference type="Proteomes" id="UP000095256">
    <property type="component" value="Unassembled WGS sequence"/>
</dbReference>
<evidence type="ECO:0000256" key="7">
    <source>
        <dbReference type="ARBA" id="ARBA00022989"/>
    </source>
</evidence>
<protein>
    <submittedName>
        <fullName evidence="13">Cell division protein FtsI</fullName>
    </submittedName>
</protein>
<gene>
    <name evidence="13" type="ORF">BCR26_06225</name>
</gene>
<evidence type="ECO:0000256" key="6">
    <source>
        <dbReference type="ARBA" id="ARBA00022984"/>
    </source>
</evidence>
<evidence type="ECO:0000259" key="12">
    <source>
        <dbReference type="Pfam" id="PF03717"/>
    </source>
</evidence>
<sequence>MKKIDFLDKFKKNNEEPKIQKMKKSHIPFRLNLVFFVIFALFVSLIVRLGYLQIAEGQQFQERIREANDRLSIQSAAPRGQIYDANGTVLVGNKSNLAVTYTRGKKVSAEDMLEIANKVNSLIDVPADDLTERDKKDYWLANPENLKTAQKRVKDKDREDKKGNRITDEGQLYAITAGKVKPEEINFDEATLRAATIFKRMNSVQEMNTAFIKNDGVTENEVAVIGEHISEMPGISTGMDWSRDYPDTDSLRSILGTVSSEKAGLPADNVEEYLAKGYARNDRVGTSYLEKQYEDILQGTKSKSELVLDSDGKIVSQTLVKDGKKGSNLKLTLDLNFQNQVSDVVKAQYDQLLASGDAPYSDGVYVVVMHPKTGEVMAMVAYDRNVATGEVIPNPLSTINKAFEPGSVVKGATISAGYEAGVISGNDTLIDEPIQINGSRLKSSIYNNYTQMPLTTEQALEYSSNSYMMKLVLKMLDTDYSYNMTLPYSPKDPRVFNELRSTFGEYGMGVSTGIDLPGESTGIVNTAFDNPTYAPNGGNLLDLSFGQYDTYTAMQLAQYVSTVANGGTRVAPRVVKGIYGNNEDGTLGKAEKEFDPKVMNQVNISPEQMQIIQSGFYQVVHGTGAFTTARYLSDALIDTAAKTGTAETFYRDEATGRDFETVNSNIVAYAPAADPEIAVSVIMPHLNSERAKTSQAITKAIINAYAESKQKP</sequence>
<dbReference type="GO" id="GO:0008360">
    <property type="term" value="P:regulation of cell shape"/>
    <property type="evidence" value="ECO:0007669"/>
    <property type="project" value="UniProtKB-KW"/>
</dbReference>
<dbReference type="InterPro" id="IPR036138">
    <property type="entry name" value="PBP_dimer_sf"/>
</dbReference>
<dbReference type="AlphaFoldDB" id="A0A1E5KSH1"/>
<dbReference type="GO" id="GO:0051301">
    <property type="term" value="P:cell division"/>
    <property type="evidence" value="ECO:0007669"/>
    <property type="project" value="UniProtKB-KW"/>
</dbReference>
<evidence type="ECO:0000259" key="11">
    <source>
        <dbReference type="Pfam" id="PF00905"/>
    </source>
</evidence>
<name>A0A1E5KSH1_9ENTE</name>
<keyword evidence="6" id="KW-0573">Peptidoglycan synthesis</keyword>
<dbReference type="PANTHER" id="PTHR30627:SF2">
    <property type="entry name" value="PEPTIDOGLYCAN D,D-TRANSPEPTIDASE MRDA"/>
    <property type="match status" value="1"/>
</dbReference>
<keyword evidence="13" id="KW-0131">Cell cycle</keyword>
<keyword evidence="5" id="KW-0133">Cell shape</keyword>
<dbReference type="GO" id="GO:0071555">
    <property type="term" value="P:cell wall organization"/>
    <property type="evidence" value="ECO:0007669"/>
    <property type="project" value="UniProtKB-KW"/>
</dbReference>
<dbReference type="EMBL" id="MIEK01000078">
    <property type="protein sequence ID" value="OEH80824.1"/>
    <property type="molecule type" value="Genomic_DNA"/>
</dbReference>
<evidence type="ECO:0000256" key="10">
    <source>
        <dbReference type="SAM" id="Phobius"/>
    </source>
</evidence>
<dbReference type="InterPro" id="IPR005311">
    <property type="entry name" value="PBP_dimer"/>
</dbReference>
<comment type="subcellular location">
    <subcellularLocation>
        <location evidence="1">Cell membrane</location>
        <topology evidence="1">Single-pass membrane protein</topology>
    </subcellularLocation>
</comment>
<dbReference type="GO" id="GO:0009252">
    <property type="term" value="P:peptidoglycan biosynthetic process"/>
    <property type="evidence" value="ECO:0007669"/>
    <property type="project" value="UniProtKB-KW"/>
</dbReference>
<dbReference type="RefSeq" id="WP_069700111.1">
    <property type="nucleotide sequence ID" value="NZ_JAGGMA010000006.1"/>
</dbReference>
<dbReference type="Pfam" id="PF03717">
    <property type="entry name" value="PBP_dimer"/>
    <property type="match status" value="1"/>
</dbReference>
<dbReference type="InterPro" id="IPR050515">
    <property type="entry name" value="Beta-lactam/transpept"/>
</dbReference>
<evidence type="ECO:0000256" key="8">
    <source>
        <dbReference type="ARBA" id="ARBA00023136"/>
    </source>
</evidence>
<keyword evidence="14" id="KW-1185">Reference proteome</keyword>
<evidence type="ECO:0000256" key="3">
    <source>
        <dbReference type="ARBA" id="ARBA00022475"/>
    </source>
</evidence>
<comment type="similarity">
    <text evidence="2">Belongs to the transpeptidase family.</text>
</comment>
<dbReference type="GO" id="GO:0008658">
    <property type="term" value="F:penicillin binding"/>
    <property type="evidence" value="ECO:0007669"/>
    <property type="project" value="InterPro"/>
</dbReference>
<dbReference type="InterPro" id="IPR012338">
    <property type="entry name" value="Beta-lactam/transpept-like"/>
</dbReference>
<keyword evidence="8 10" id="KW-0472">Membrane</keyword>
<dbReference type="GO" id="GO:0071972">
    <property type="term" value="F:peptidoglycan L,D-transpeptidase activity"/>
    <property type="evidence" value="ECO:0007669"/>
    <property type="project" value="TreeGrafter"/>
</dbReference>
<dbReference type="SUPFAM" id="SSF56519">
    <property type="entry name" value="Penicillin binding protein dimerisation domain"/>
    <property type="match status" value="1"/>
</dbReference>